<dbReference type="Pfam" id="PF01636">
    <property type="entry name" value="APH"/>
    <property type="match status" value="1"/>
</dbReference>
<evidence type="ECO:0000313" key="3">
    <source>
        <dbReference type="EMBL" id="MVN88378.1"/>
    </source>
</evidence>
<dbReference type="Proteomes" id="UP000483286">
    <property type="component" value="Unassembled WGS sequence"/>
</dbReference>
<evidence type="ECO:0000313" key="4">
    <source>
        <dbReference type="Proteomes" id="UP000483286"/>
    </source>
</evidence>
<proteinExistence type="inferred from homology"/>
<gene>
    <name evidence="3" type="ORF">GO986_16660</name>
</gene>
<keyword evidence="4" id="KW-1185">Reference proteome</keyword>
<keyword evidence="3" id="KW-0808">Transferase</keyword>
<dbReference type="GO" id="GO:0019202">
    <property type="term" value="F:amino acid kinase activity"/>
    <property type="evidence" value="ECO:0007669"/>
    <property type="project" value="TreeGrafter"/>
</dbReference>
<dbReference type="PANTHER" id="PTHR21064">
    <property type="entry name" value="AMINOGLYCOSIDE PHOSPHOTRANSFERASE DOMAIN-CONTAINING PROTEIN-RELATED"/>
    <property type="match status" value="1"/>
</dbReference>
<reference evidence="3 4" key="1">
    <citation type="submission" date="2019-12" db="EMBL/GenBank/DDBJ databases">
        <title>Deinococcus sp. HMF7620 Genome sequencing and assembly.</title>
        <authorList>
            <person name="Kang H."/>
            <person name="Kim H."/>
            <person name="Joh K."/>
        </authorList>
    </citation>
    <scope>NUCLEOTIDE SEQUENCE [LARGE SCALE GENOMIC DNA]</scope>
    <source>
        <strain evidence="3 4">HMF7620</strain>
    </source>
</reference>
<sequence>MPHPAEAAPGRPRRAGTLHWRLCHSRPGTAGRAAGVKAATLAGVWPIGTVYRVTPLGGGSINGAFQVDAGADLFHLRVYRDPRRERAERELAAVQVARAAGVPTPAPVPTQRGGVLARLGEDWAALFERAPGQPIPRADLNPQTAAALGAFLATVHDRLPPAVPLEVPLLAPPASVARTEERLNAVRAAILALPDLNTTDRWALTRLEQRLLHLRTAPLPDTVPDLPTRFLHGDYHDGNVLFSAGQPHALIDWEQTRLAPRAWELVRCLHLSLGLAPELCQAFLAAYRTRLPLSADEVQAGAALYATLQERNVWTLESVYLHGNPGPRAFIQPPPYVPFPVSWAQAEVT</sequence>
<dbReference type="Gene3D" id="3.90.1200.10">
    <property type="match status" value="1"/>
</dbReference>
<comment type="similarity">
    <text evidence="1">Belongs to the pseudomonas-type ThrB family.</text>
</comment>
<comment type="caution">
    <text evidence="3">The sequence shown here is derived from an EMBL/GenBank/DDBJ whole genome shotgun (WGS) entry which is preliminary data.</text>
</comment>
<dbReference type="EMBL" id="WQLB01000027">
    <property type="protein sequence ID" value="MVN88378.1"/>
    <property type="molecule type" value="Genomic_DNA"/>
</dbReference>
<dbReference type="InterPro" id="IPR002575">
    <property type="entry name" value="Aminoglycoside_PTrfase"/>
</dbReference>
<organism evidence="3 4">
    <name type="scientific">Deinococcus arboris</name>
    <dbReference type="NCBI Taxonomy" id="2682977"/>
    <lineage>
        <taxon>Bacteria</taxon>
        <taxon>Thermotogati</taxon>
        <taxon>Deinococcota</taxon>
        <taxon>Deinococci</taxon>
        <taxon>Deinococcales</taxon>
        <taxon>Deinococcaceae</taxon>
        <taxon>Deinococcus</taxon>
    </lineage>
</organism>
<dbReference type="InterPro" id="IPR050249">
    <property type="entry name" value="Pseudomonas-type_ThrB"/>
</dbReference>
<dbReference type="PANTHER" id="PTHR21064:SF6">
    <property type="entry name" value="AMINOGLYCOSIDE PHOSPHOTRANSFERASE DOMAIN-CONTAINING PROTEIN"/>
    <property type="match status" value="1"/>
</dbReference>
<feature type="domain" description="Aminoglycoside phosphotransferase" evidence="2">
    <location>
        <begin position="53"/>
        <end position="290"/>
    </location>
</feature>
<evidence type="ECO:0000259" key="2">
    <source>
        <dbReference type="Pfam" id="PF01636"/>
    </source>
</evidence>
<dbReference type="InterPro" id="IPR011009">
    <property type="entry name" value="Kinase-like_dom_sf"/>
</dbReference>
<accession>A0A7C9LMP6</accession>
<protein>
    <submittedName>
        <fullName evidence="3">Phosphotransferase</fullName>
    </submittedName>
</protein>
<dbReference type="SUPFAM" id="SSF56112">
    <property type="entry name" value="Protein kinase-like (PK-like)"/>
    <property type="match status" value="1"/>
</dbReference>
<name>A0A7C9LMP6_9DEIO</name>
<dbReference type="Gene3D" id="3.30.200.20">
    <property type="entry name" value="Phosphorylase Kinase, domain 1"/>
    <property type="match status" value="1"/>
</dbReference>
<dbReference type="AlphaFoldDB" id="A0A7C9LMP6"/>
<evidence type="ECO:0000256" key="1">
    <source>
        <dbReference type="ARBA" id="ARBA00038240"/>
    </source>
</evidence>